<keyword evidence="3" id="KW-1185">Reference proteome</keyword>
<accession>A0A1N6GLW2</accession>
<sequence length="86" mass="9635">MLAQVKHYIREREQVSADDIALHFDVDLETVFGWMDYLLANGMIQRIDPPSCSTAACGGCAASGPGQVHYRWLGRRVRPFPLNVES</sequence>
<proteinExistence type="predicted"/>
<dbReference type="Gene3D" id="1.10.10.10">
    <property type="entry name" value="Winged helix-like DNA-binding domain superfamily/Winged helix DNA-binding domain"/>
    <property type="match status" value="1"/>
</dbReference>
<dbReference type="RefSeq" id="WP_074201660.1">
    <property type="nucleotide sequence ID" value="NZ_FSRE01000003.1"/>
</dbReference>
<dbReference type="SUPFAM" id="SSF46785">
    <property type="entry name" value="Winged helix' DNA-binding domain"/>
    <property type="match status" value="1"/>
</dbReference>
<evidence type="ECO:0000313" key="3">
    <source>
        <dbReference type="Proteomes" id="UP000198461"/>
    </source>
</evidence>
<organism evidence="2 3">
    <name type="scientific">Sulfurivirga caldicuralii</name>
    <dbReference type="NCBI Taxonomy" id="364032"/>
    <lineage>
        <taxon>Bacteria</taxon>
        <taxon>Pseudomonadati</taxon>
        <taxon>Pseudomonadota</taxon>
        <taxon>Gammaproteobacteria</taxon>
        <taxon>Thiotrichales</taxon>
        <taxon>Piscirickettsiaceae</taxon>
        <taxon>Sulfurivirga</taxon>
    </lineage>
</organism>
<dbReference type="STRING" id="364032.SAMN05443662_1402"/>
<dbReference type="InterPro" id="IPR036390">
    <property type="entry name" value="WH_DNA-bd_sf"/>
</dbReference>
<reference evidence="3" key="1">
    <citation type="submission" date="2016-11" db="EMBL/GenBank/DDBJ databases">
        <authorList>
            <person name="Varghese N."/>
            <person name="Submissions S."/>
        </authorList>
    </citation>
    <scope>NUCLEOTIDE SEQUENCE [LARGE SCALE GENOMIC DNA]</scope>
    <source>
        <strain evidence="3">DSM 17737</strain>
    </source>
</reference>
<evidence type="ECO:0000259" key="1">
    <source>
        <dbReference type="Pfam" id="PF09012"/>
    </source>
</evidence>
<dbReference type="OrthoDB" id="5625554at2"/>
<dbReference type="Pfam" id="PF09012">
    <property type="entry name" value="FeoC"/>
    <property type="match status" value="1"/>
</dbReference>
<dbReference type="Proteomes" id="UP000198461">
    <property type="component" value="Unassembled WGS sequence"/>
</dbReference>
<dbReference type="AlphaFoldDB" id="A0A1N6GLW2"/>
<protein>
    <submittedName>
        <fullName evidence="2">FeoC like transcriptional regulator</fullName>
    </submittedName>
</protein>
<gene>
    <name evidence="2" type="ORF">SAMN05443662_1402</name>
</gene>
<evidence type="ECO:0000313" key="2">
    <source>
        <dbReference type="EMBL" id="SIO08477.1"/>
    </source>
</evidence>
<dbReference type="EMBL" id="FSRE01000003">
    <property type="protein sequence ID" value="SIO08477.1"/>
    <property type="molecule type" value="Genomic_DNA"/>
</dbReference>
<name>A0A1N6GLW2_9GAMM</name>
<dbReference type="InterPro" id="IPR036388">
    <property type="entry name" value="WH-like_DNA-bd_sf"/>
</dbReference>
<dbReference type="InterPro" id="IPR015102">
    <property type="entry name" value="Tscrpt_reg_HTH_FeoC"/>
</dbReference>
<feature type="domain" description="Transcriptional regulator HTH-type FeoC" evidence="1">
    <location>
        <begin position="1"/>
        <end position="71"/>
    </location>
</feature>